<organism evidence="2 3">
    <name type="scientific">Micromonas commoda (strain RCC299 / NOUM17 / CCMP2709)</name>
    <name type="common">Picoplanktonic green alga</name>
    <dbReference type="NCBI Taxonomy" id="296587"/>
    <lineage>
        <taxon>Eukaryota</taxon>
        <taxon>Viridiplantae</taxon>
        <taxon>Chlorophyta</taxon>
        <taxon>Mamiellophyceae</taxon>
        <taxon>Mamiellales</taxon>
        <taxon>Mamiellaceae</taxon>
        <taxon>Micromonas</taxon>
    </lineage>
</organism>
<name>C1EH61_MICCC</name>
<feature type="compositionally biased region" description="Gly residues" evidence="1">
    <location>
        <begin position="271"/>
        <end position="282"/>
    </location>
</feature>
<evidence type="ECO:0000313" key="3">
    <source>
        <dbReference type="Proteomes" id="UP000002009"/>
    </source>
</evidence>
<sequence length="329" mass="34635">MSFARDEGRTLPPSVDAFINMRDLVVGDNDWYNVTPSVRRAIEGFALILRDHEARLMNGGDSGSPMPTARSPASPRRSPSDELGSSTLEVAQLKDRIARLEEELAVAKRRVAEVTDVAVRAASDAKTAVVEVDAIRPEVDRLANGLSSLHTAVGAHLKDIRGTLANGTPGNSNSPGTPTGTGGSGPPEGGEIGDLTRRVRDLEGDVERIVVGSDGQSAGVARRVAALEDNHKTLERRTRRVERVVEDVRSAEDRRARAEEAERMRELRLGGHAGGGPSGGGGPRRRRGSSSSSSSSEDGREWSSSGRGDDPIAALAGASVSTGLHGGFG</sequence>
<dbReference type="Proteomes" id="UP000002009">
    <property type="component" value="Chromosome 14"/>
</dbReference>
<accession>C1EH61</accession>
<dbReference type="EMBL" id="CP001332">
    <property type="protein sequence ID" value="ACO67450.1"/>
    <property type="molecule type" value="Genomic_DNA"/>
</dbReference>
<feature type="region of interest" description="Disordered" evidence="1">
    <location>
        <begin position="162"/>
        <end position="194"/>
    </location>
</feature>
<reference evidence="2 3" key="1">
    <citation type="journal article" date="2009" name="Science">
        <title>Green evolution and dynamic adaptations revealed by genomes of the marine picoeukaryotes Micromonas.</title>
        <authorList>
            <person name="Worden A.Z."/>
            <person name="Lee J.H."/>
            <person name="Mock T."/>
            <person name="Rouze P."/>
            <person name="Simmons M.P."/>
            <person name="Aerts A.L."/>
            <person name="Allen A.E."/>
            <person name="Cuvelier M.L."/>
            <person name="Derelle E."/>
            <person name="Everett M.V."/>
            <person name="Foulon E."/>
            <person name="Grimwood J."/>
            <person name="Gundlach H."/>
            <person name="Henrissat B."/>
            <person name="Napoli C."/>
            <person name="McDonald S.M."/>
            <person name="Parker M.S."/>
            <person name="Rombauts S."/>
            <person name="Salamov A."/>
            <person name="Von Dassow P."/>
            <person name="Badger J.H."/>
            <person name="Coutinho P.M."/>
            <person name="Demir E."/>
            <person name="Dubchak I."/>
            <person name="Gentemann C."/>
            <person name="Eikrem W."/>
            <person name="Gready J.E."/>
            <person name="John U."/>
            <person name="Lanier W."/>
            <person name="Lindquist E.A."/>
            <person name="Lucas S."/>
            <person name="Mayer K.F."/>
            <person name="Moreau H."/>
            <person name="Not F."/>
            <person name="Otillar R."/>
            <person name="Panaud O."/>
            <person name="Pangilinan J."/>
            <person name="Paulsen I."/>
            <person name="Piegu B."/>
            <person name="Poliakov A."/>
            <person name="Robbens S."/>
            <person name="Schmutz J."/>
            <person name="Toulza E."/>
            <person name="Wyss T."/>
            <person name="Zelensky A."/>
            <person name="Zhou K."/>
            <person name="Armbrust E.V."/>
            <person name="Bhattacharya D."/>
            <person name="Goodenough U.W."/>
            <person name="Van de Peer Y."/>
            <person name="Grigoriev I.V."/>
        </authorList>
    </citation>
    <scope>NUCLEOTIDE SEQUENCE [LARGE SCALE GENOMIC DNA]</scope>
    <source>
        <strain evidence="3">RCC299 / NOUM17</strain>
    </source>
</reference>
<dbReference type="RefSeq" id="XP_002506192.1">
    <property type="nucleotide sequence ID" value="XM_002506146.1"/>
</dbReference>
<dbReference type="GeneID" id="8248914"/>
<dbReference type="InParanoid" id="C1EH61"/>
<feature type="region of interest" description="Disordered" evidence="1">
    <location>
        <begin position="247"/>
        <end position="329"/>
    </location>
</feature>
<dbReference type="KEGG" id="mis:MICPUN_64115"/>
<proteinExistence type="predicted"/>
<feature type="compositionally biased region" description="Basic and acidic residues" evidence="1">
    <location>
        <begin position="247"/>
        <end position="269"/>
    </location>
</feature>
<feature type="compositionally biased region" description="Low complexity" evidence="1">
    <location>
        <begin position="166"/>
        <end position="178"/>
    </location>
</feature>
<dbReference type="AlphaFoldDB" id="C1EH61"/>
<feature type="region of interest" description="Disordered" evidence="1">
    <location>
        <begin position="56"/>
        <end position="86"/>
    </location>
</feature>
<keyword evidence="3" id="KW-1185">Reference proteome</keyword>
<evidence type="ECO:0000313" key="2">
    <source>
        <dbReference type="EMBL" id="ACO67450.1"/>
    </source>
</evidence>
<feature type="compositionally biased region" description="Low complexity" evidence="1">
    <location>
        <begin position="64"/>
        <end position="77"/>
    </location>
</feature>
<feature type="compositionally biased region" description="Low complexity" evidence="1">
    <location>
        <begin position="289"/>
        <end position="306"/>
    </location>
</feature>
<protein>
    <submittedName>
        <fullName evidence="2">Uncharacterized protein</fullName>
    </submittedName>
</protein>
<evidence type="ECO:0000256" key="1">
    <source>
        <dbReference type="SAM" id="MobiDB-lite"/>
    </source>
</evidence>
<feature type="compositionally biased region" description="Gly residues" evidence="1">
    <location>
        <begin position="179"/>
        <end position="192"/>
    </location>
</feature>
<gene>
    <name evidence="2" type="ORF">MICPUN_64115</name>
</gene>